<evidence type="ECO:0000259" key="2">
    <source>
        <dbReference type="Pfam" id="PF08241"/>
    </source>
</evidence>
<proteinExistence type="predicted"/>
<protein>
    <recommendedName>
        <fullName evidence="2">Methyltransferase type 11 domain-containing protein</fullName>
    </recommendedName>
</protein>
<dbReference type="AlphaFoldDB" id="A0A3S0ZW80"/>
<evidence type="ECO:0000256" key="1">
    <source>
        <dbReference type="ARBA" id="ARBA00022679"/>
    </source>
</evidence>
<dbReference type="PANTHER" id="PTHR44068">
    <property type="entry name" value="ZGC:194242"/>
    <property type="match status" value="1"/>
</dbReference>
<dbReference type="Proteomes" id="UP000268857">
    <property type="component" value="Unassembled WGS sequence"/>
</dbReference>
<gene>
    <name evidence="3" type="ORF">PCC6912_33150</name>
</gene>
<dbReference type="EMBL" id="RSCJ01000013">
    <property type="protein sequence ID" value="RUR79141.1"/>
    <property type="molecule type" value="Genomic_DNA"/>
</dbReference>
<dbReference type="Pfam" id="PF08241">
    <property type="entry name" value="Methyltransf_11"/>
    <property type="match status" value="1"/>
</dbReference>
<dbReference type="InterPro" id="IPR013216">
    <property type="entry name" value="Methyltransf_11"/>
</dbReference>
<dbReference type="InterPro" id="IPR029063">
    <property type="entry name" value="SAM-dependent_MTases_sf"/>
</dbReference>
<dbReference type="GO" id="GO:0003838">
    <property type="term" value="F:sterol 24-C-methyltransferase activity"/>
    <property type="evidence" value="ECO:0007669"/>
    <property type="project" value="TreeGrafter"/>
</dbReference>
<evidence type="ECO:0000313" key="4">
    <source>
        <dbReference type="Proteomes" id="UP000268857"/>
    </source>
</evidence>
<feature type="domain" description="Methyltransferase type 11" evidence="2">
    <location>
        <begin position="61"/>
        <end position="159"/>
    </location>
</feature>
<keyword evidence="1" id="KW-0808">Transferase</keyword>
<accession>A0A3S0ZW80</accession>
<evidence type="ECO:0000313" key="3">
    <source>
        <dbReference type="EMBL" id="RUR79141.1"/>
    </source>
</evidence>
<dbReference type="InterPro" id="IPR050447">
    <property type="entry name" value="Erg6_SMT_methyltransf"/>
</dbReference>
<dbReference type="PANTHER" id="PTHR44068:SF1">
    <property type="entry name" value="HYPOTHETICAL LOC100005854"/>
    <property type="match status" value="1"/>
</dbReference>
<dbReference type="SUPFAM" id="SSF53335">
    <property type="entry name" value="S-adenosyl-L-methionine-dependent methyltransferases"/>
    <property type="match status" value="1"/>
</dbReference>
<reference evidence="3 4" key="1">
    <citation type="journal article" date="2019" name="Genome Biol. Evol.">
        <title>Day and night: Metabolic profiles and evolutionary relationships of six axenic non-marine cyanobacteria.</title>
        <authorList>
            <person name="Will S.E."/>
            <person name="Henke P."/>
            <person name="Boedeker C."/>
            <person name="Huang S."/>
            <person name="Brinkmann H."/>
            <person name="Rohde M."/>
            <person name="Jarek M."/>
            <person name="Friedl T."/>
            <person name="Seufert S."/>
            <person name="Schumacher M."/>
            <person name="Overmann J."/>
            <person name="Neumann-Schaal M."/>
            <person name="Petersen J."/>
        </authorList>
    </citation>
    <scope>NUCLEOTIDE SEQUENCE [LARGE SCALE GENOMIC DNA]</scope>
    <source>
        <strain evidence="3 4">PCC 6912</strain>
    </source>
</reference>
<dbReference type="GO" id="GO:0016126">
    <property type="term" value="P:sterol biosynthetic process"/>
    <property type="evidence" value="ECO:0007669"/>
    <property type="project" value="TreeGrafter"/>
</dbReference>
<dbReference type="OrthoDB" id="511545at2"/>
<dbReference type="STRING" id="211165.GCA_000317285_06658"/>
<sequence length="200" mass="21918">MHNHQQQHQHLSIVDSLLMQMFGRPKGILGRLGGFILAHTKRDFTEWVIHLLEVQPDDKVLEVGFGPGVGIEILAAAVSTGYVAGVDYSKEMVEQARARNAKAIETGLVQLEYGSVEKLPFADDTFDKVLAINSMQVWPDVMVGLREIWRVMKGGGKIALGFTPHSGQSRTGLTEMLTTAGFTEAHLVETDQGFCALATK</sequence>
<dbReference type="CDD" id="cd02440">
    <property type="entry name" value="AdoMet_MTases"/>
    <property type="match status" value="1"/>
</dbReference>
<keyword evidence="4" id="KW-1185">Reference proteome</keyword>
<name>A0A3S0ZW80_CHLFR</name>
<comment type="caution">
    <text evidence="3">The sequence shown here is derived from an EMBL/GenBank/DDBJ whole genome shotgun (WGS) entry which is preliminary data.</text>
</comment>
<organism evidence="3 4">
    <name type="scientific">Chlorogloeopsis fritschii PCC 6912</name>
    <dbReference type="NCBI Taxonomy" id="211165"/>
    <lineage>
        <taxon>Bacteria</taxon>
        <taxon>Bacillati</taxon>
        <taxon>Cyanobacteriota</taxon>
        <taxon>Cyanophyceae</taxon>
        <taxon>Nostocales</taxon>
        <taxon>Chlorogloeopsidaceae</taxon>
        <taxon>Chlorogloeopsis</taxon>
    </lineage>
</organism>
<dbReference type="Gene3D" id="3.40.50.150">
    <property type="entry name" value="Vaccinia Virus protein VP39"/>
    <property type="match status" value="1"/>
</dbReference>